<keyword evidence="11 13" id="KW-0496">Mitochondrion</keyword>
<comment type="catalytic activity">
    <reaction evidence="11">
        <text>a ubiquinone + NADH + 5 H(+)(in) = a ubiquinol + NAD(+) + 4 H(+)(out)</text>
        <dbReference type="Rhea" id="RHEA:29091"/>
        <dbReference type="Rhea" id="RHEA-COMP:9565"/>
        <dbReference type="Rhea" id="RHEA-COMP:9566"/>
        <dbReference type="ChEBI" id="CHEBI:15378"/>
        <dbReference type="ChEBI" id="CHEBI:16389"/>
        <dbReference type="ChEBI" id="CHEBI:17976"/>
        <dbReference type="ChEBI" id="CHEBI:57540"/>
        <dbReference type="ChEBI" id="CHEBI:57945"/>
        <dbReference type="EC" id="7.1.1.2"/>
    </reaction>
</comment>
<dbReference type="GO" id="GO:0003954">
    <property type="term" value="F:NADH dehydrogenase activity"/>
    <property type="evidence" value="ECO:0007669"/>
    <property type="project" value="TreeGrafter"/>
</dbReference>
<feature type="transmembrane region" description="Helical" evidence="12">
    <location>
        <begin position="100"/>
        <end position="118"/>
    </location>
</feature>
<keyword evidence="9 12" id="KW-0472">Membrane</keyword>
<dbReference type="PANTHER" id="PTHR11432">
    <property type="entry name" value="NADH DEHYDROGENASE SUBUNIT 1"/>
    <property type="match status" value="1"/>
</dbReference>
<evidence type="ECO:0000256" key="2">
    <source>
        <dbReference type="ARBA" id="ARBA00004225"/>
    </source>
</evidence>
<dbReference type="HAMAP" id="MF_01350">
    <property type="entry name" value="NDH1_NuoH"/>
    <property type="match status" value="1"/>
</dbReference>
<evidence type="ECO:0000256" key="9">
    <source>
        <dbReference type="ARBA" id="ARBA00023136"/>
    </source>
</evidence>
<evidence type="ECO:0000256" key="10">
    <source>
        <dbReference type="RuleBase" id="RU000471"/>
    </source>
</evidence>
<evidence type="ECO:0000256" key="12">
    <source>
        <dbReference type="SAM" id="Phobius"/>
    </source>
</evidence>
<feature type="transmembrane region" description="Helical" evidence="12">
    <location>
        <begin position="139"/>
        <end position="160"/>
    </location>
</feature>
<sequence>MYNLSFLLSIIGVLLSVAFFTLLERKIMSLMHYRVGPNKVVIYGVSQPMSDAAKLLTKENMNMSSQKKLMFYSGPTVSLCLMVLVWEWSETKYSMMSPTLKIFIILGIMSLTAYGFILSSWGSNSKYSLIGGFRAVAQVVSYEVCLILFLMIIIFLTGSYKFMLMTEMQKSFWFMMFMPPLFITWVMLCMAESNRTPFDLAEGESELVSGFNVEYGGGMFALIFIAEYGMIMFMSALTAMFFMGSSLLLVKTMLMCITFIWVRCAFPRVKYDKLMNISWKMALPYSLSLLLLSASLCML</sequence>
<keyword evidence="8 11" id="KW-0830">Ubiquinone</keyword>
<protein>
    <recommendedName>
        <fullName evidence="4 11">NADH-ubiquinone oxidoreductase chain 1</fullName>
        <ecNumber evidence="11">7.1.1.2</ecNumber>
    </recommendedName>
</protein>
<geneLocation type="mitochondrion" evidence="13"/>
<reference evidence="13" key="1">
    <citation type="submission" date="2019-06" db="EMBL/GenBank/DDBJ databases">
        <authorList>
            <person name="Zhao Y."/>
            <person name="Li C."/>
        </authorList>
    </citation>
    <scope>NUCLEOTIDE SEQUENCE</scope>
</reference>
<evidence type="ECO:0000256" key="3">
    <source>
        <dbReference type="ARBA" id="ARBA00010535"/>
    </source>
</evidence>
<evidence type="ECO:0000256" key="5">
    <source>
        <dbReference type="ARBA" id="ARBA00022448"/>
    </source>
</evidence>
<feature type="transmembrane region" description="Helical" evidence="12">
    <location>
        <begin position="6"/>
        <end position="23"/>
    </location>
</feature>
<name>A0A7D5A8J6_CARLC</name>
<dbReference type="CTD" id="4535"/>
<dbReference type="InterPro" id="IPR001694">
    <property type="entry name" value="NADH_UbQ_OxRdtase_su1/FPO"/>
</dbReference>
<evidence type="ECO:0000256" key="1">
    <source>
        <dbReference type="ARBA" id="ARBA00003257"/>
    </source>
</evidence>
<dbReference type="EMBL" id="MN073839">
    <property type="protein sequence ID" value="QKV10189.1"/>
    <property type="molecule type" value="Genomic_DNA"/>
</dbReference>
<keyword evidence="5" id="KW-0813">Transport</keyword>
<comment type="function">
    <text evidence="1">Core subunit of the mitochondrial membrane respiratory chain NADH dehydrogenase (Complex I) that is believed to belong to the minimal assembly required for catalysis. Complex I functions in the transfer of electrons from NADH to the respiratory chain. The immediate electron acceptor for the enzyme is believed to be ubiquinone.</text>
</comment>
<accession>A0A7D5A8J6</accession>
<dbReference type="AlphaFoldDB" id="A0A7D5A8J6"/>
<dbReference type="EC" id="7.1.1.2" evidence="11"/>
<reference evidence="13" key="2">
    <citation type="journal article" date="2020" name="Kun Chong Xue Bao">
        <title>Sequencing and analysis of the complete mitochondrial genome of Carpoglyphus lactis (Acari: Carpoglyphidae).</title>
        <authorList>
            <person name="Zhao Y.-N."/>
            <person name="Li C.-P."/>
        </authorList>
    </citation>
    <scope>NUCLEOTIDE SEQUENCE</scope>
</reference>
<dbReference type="InterPro" id="IPR018086">
    <property type="entry name" value="NADH_UbQ_OxRdtase_su1_CS"/>
</dbReference>
<feature type="transmembrane region" description="Helical" evidence="12">
    <location>
        <begin position="278"/>
        <end position="296"/>
    </location>
</feature>
<evidence type="ECO:0000256" key="8">
    <source>
        <dbReference type="ARBA" id="ARBA00023075"/>
    </source>
</evidence>
<evidence type="ECO:0000256" key="7">
    <source>
        <dbReference type="ARBA" id="ARBA00022989"/>
    </source>
</evidence>
<evidence type="ECO:0000256" key="4">
    <source>
        <dbReference type="ARBA" id="ARBA00021009"/>
    </source>
</evidence>
<dbReference type="GO" id="GO:0009060">
    <property type="term" value="P:aerobic respiration"/>
    <property type="evidence" value="ECO:0007669"/>
    <property type="project" value="TreeGrafter"/>
</dbReference>
<dbReference type="Pfam" id="PF00146">
    <property type="entry name" value="NADHdh"/>
    <property type="match status" value="1"/>
</dbReference>
<proteinExistence type="inferred from homology"/>
<comment type="similarity">
    <text evidence="3 10">Belongs to the complex I subunit 1 family.</text>
</comment>
<dbReference type="GO" id="GO:0008137">
    <property type="term" value="F:NADH dehydrogenase (ubiquinone) activity"/>
    <property type="evidence" value="ECO:0007669"/>
    <property type="project" value="UniProtKB-EC"/>
</dbReference>
<dbReference type="PROSITE" id="PS00668">
    <property type="entry name" value="COMPLEX1_ND1_2"/>
    <property type="match status" value="1"/>
</dbReference>
<feature type="transmembrane region" description="Helical" evidence="12">
    <location>
        <begin position="69"/>
        <end position="88"/>
    </location>
</feature>
<comment type="subcellular location">
    <subcellularLocation>
        <location evidence="10">Mitochondrion inner membrane</location>
        <topology evidence="10">Multi-pass membrane protein</topology>
    </subcellularLocation>
    <subcellularLocation>
        <location evidence="2">Mitochondrion membrane</location>
        <topology evidence="2">Multi-pass membrane protein</topology>
    </subcellularLocation>
</comment>
<keyword evidence="10" id="KW-0520">NAD</keyword>
<feature type="transmembrane region" description="Helical" evidence="12">
    <location>
        <begin position="172"/>
        <end position="191"/>
    </location>
</feature>
<keyword evidence="6 10" id="KW-0812">Transmembrane</keyword>
<gene>
    <name evidence="13" type="primary">ND1</name>
</gene>
<evidence type="ECO:0000256" key="11">
    <source>
        <dbReference type="RuleBase" id="RU000473"/>
    </source>
</evidence>
<feature type="transmembrane region" description="Helical" evidence="12">
    <location>
        <begin position="248"/>
        <end position="266"/>
    </location>
</feature>
<evidence type="ECO:0000313" key="13">
    <source>
        <dbReference type="EMBL" id="QKV10189.1"/>
    </source>
</evidence>
<dbReference type="GeneID" id="55749906"/>
<evidence type="ECO:0000256" key="6">
    <source>
        <dbReference type="ARBA" id="ARBA00022692"/>
    </source>
</evidence>
<dbReference type="GO" id="GO:0005743">
    <property type="term" value="C:mitochondrial inner membrane"/>
    <property type="evidence" value="ECO:0007669"/>
    <property type="project" value="UniProtKB-SubCell"/>
</dbReference>
<organism evidence="13">
    <name type="scientific">Carpoglyphus lactis</name>
    <name type="common">Dried fruit mite</name>
    <name type="synonym">Acarus lactis</name>
    <dbReference type="NCBI Taxonomy" id="223459"/>
    <lineage>
        <taxon>Eukaryota</taxon>
        <taxon>Metazoa</taxon>
        <taxon>Ecdysozoa</taxon>
        <taxon>Arthropoda</taxon>
        <taxon>Chelicerata</taxon>
        <taxon>Arachnida</taxon>
        <taxon>Acari</taxon>
        <taxon>Acariformes</taxon>
        <taxon>Sarcoptiformes</taxon>
        <taxon>Astigmata</taxon>
        <taxon>Hemisarcoptoidea</taxon>
        <taxon>Carpoglyphidae</taxon>
        <taxon>Carpoglyphus</taxon>
    </lineage>
</organism>
<dbReference type="PANTHER" id="PTHR11432:SF3">
    <property type="entry name" value="NADH-UBIQUINONE OXIDOREDUCTASE CHAIN 1"/>
    <property type="match status" value="1"/>
</dbReference>
<dbReference type="RefSeq" id="YP_009862154.1">
    <property type="nucleotide sequence ID" value="NC_048990.1"/>
</dbReference>
<keyword evidence="7 12" id="KW-1133">Transmembrane helix</keyword>